<dbReference type="SUPFAM" id="SSF47384">
    <property type="entry name" value="Homodimeric domain of signal transducing histidine kinase"/>
    <property type="match status" value="1"/>
</dbReference>
<dbReference type="OrthoDB" id="9805942at2"/>
<dbReference type="CDD" id="cd06225">
    <property type="entry name" value="HAMP"/>
    <property type="match status" value="1"/>
</dbReference>
<keyword evidence="7 15" id="KW-0418">Kinase</keyword>
<dbReference type="Pfam" id="PF13755">
    <property type="entry name" value="Sensor_TM1"/>
    <property type="match status" value="1"/>
</dbReference>
<dbReference type="SUPFAM" id="SSF158472">
    <property type="entry name" value="HAMP domain-like"/>
    <property type="match status" value="1"/>
</dbReference>
<dbReference type="eggNOG" id="COG5000">
    <property type="taxonomic scope" value="Bacteria"/>
</dbReference>
<dbReference type="SMART" id="SM00387">
    <property type="entry name" value="HATPase_c"/>
    <property type="match status" value="1"/>
</dbReference>
<dbReference type="Pfam" id="PF13756">
    <property type="entry name" value="Stimulus_sens_1"/>
    <property type="match status" value="1"/>
</dbReference>
<protein>
    <recommendedName>
        <fullName evidence="3">histidine kinase</fullName>
        <ecNumber evidence="3">2.7.13.3</ecNumber>
    </recommendedName>
</protein>
<evidence type="ECO:0000256" key="4">
    <source>
        <dbReference type="ARBA" id="ARBA00022553"/>
    </source>
</evidence>
<evidence type="ECO:0000256" key="10">
    <source>
        <dbReference type="ARBA" id="ARBA00023136"/>
    </source>
</evidence>
<dbReference type="eggNOG" id="COG2205">
    <property type="taxonomic scope" value="Bacteria"/>
</dbReference>
<keyword evidence="9" id="KW-0902">Two-component regulatory system</keyword>
<dbReference type="GO" id="GO:0016020">
    <property type="term" value="C:membrane"/>
    <property type="evidence" value="ECO:0007669"/>
    <property type="project" value="UniProtKB-SubCell"/>
</dbReference>
<evidence type="ECO:0000313" key="16">
    <source>
        <dbReference type="Proteomes" id="UP000006377"/>
    </source>
</evidence>
<dbReference type="RefSeq" id="WP_011995026.1">
    <property type="nucleotide sequence ID" value="NC_009719.1"/>
</dbReference>
<dbReference type="InterPro" id="IPR050428">
    <property type="entry name" value="TCS_sensor_his_kinase"/>
</dbReference>
<dbReference type="InterPro" id="IPR003661">
    <property type="entry name" value="HisK_dim/P_dom"/>
</dbReference>
<evidence type="ECO:0000256" key="11">
    <source>
        <dbReference type="SAM" id="MobiDB-lite"/>
    </source>
</evidence>
<feature type="transmembrane region" description="Helical" evidence="12">
    <location>
        <begin position="76"/>
        <end position="95"/>
    </location>
</feature>
<organism evidence="15 16">
    <name type="scientific">Parvibaculum lavamentivorans (strain DS-1 / DSM 13023 / NCIMB 13966)</name>
    <dbReference type="NCBI Taxonomy" id="402881"/>
    <lineage>
        <taxon>Bacteria</taxon>
        <taxon>Pseudomonadati</taxon>
        <taxon>Pseudomonadota</taxon>
        <taxon>Alphaproteobacteria</taxon>
        <taxon>Hyphomicrobiales</taxon>
        <taxon>Parvibaculaceae</taxon>
        <taxon>Parvibaculum</taxon>
    </lineage>
</organism>
<dbReference type="PROSITE" id="PS50885">
    <property type="entry name" value="HAMP"/>
    <property type="match status" value="1"/>
</dbReference>
<dbReference type="EC" id="2.7.13.3" evidence="3"/>
<dbReference type="InterPro" id="IPR025919">
    <property type="entry name" value="Stimulus_sens_dom"/>
</dbReference>
<keyword evidence="10 12" id="KW-0472">Membrane</keyword>
<dbReference type="Pfam" id="PF00512">
    <property type="entry name" value="HisKA"/>
    <property type="match status" value="1"/>
</dbReference>
<keyword evidence="5" id="KW-0808">Transferase</keyword>
<evidence type="ECO:0000256" key="9">
    <source>
        <dbReference type="ARBA" id="ARBA00023012"/>
    </source>
</evidence>
<evidence type="ECO:0000256" key="7">
    <source>
        <dbReference type="ARBA" id="ARBA00022777"/>
    </source>
</evidence>
<feature type="compositionally biased region" description="Pro residues" evidence="11">
    <location>
        <begin position="34"/>
        <end position="43"/>
    </location>
</feature>
<dbReference type="SUPFAM" id="SSF55874">
    <property type="entry name" value="ATPase domain of HSP90 chaperone/DNA topoisomerase II/histidine kinase"/>
    <property type="match status" value="1"/>
</dbReference>
<dbReference type="Gene3D" id="1.10.287.130">
    <property type="match status" value="1"/>
</dbReference>
<dbReference type="InterPro" id="IPR036097">
    <property type="entry name" value="HisK_dim/P_sf"/>
</dbReference>
<keyword evidence="6 12" id="KW-0812">Transmembrane</keyword>
<dbReference type="GO" id="GO:0000155">
    <property type="term" value="F:phosphorelay sensor kinase activity"/>
    <property type="evidence" value="ECO:0007669"/>
    <property type="project" value="InterPro"/>
</dbReference>
<name>A7HPA2_PARL1</name>
<dbReference type="KEGG" id="pla:Plav_0112"/>
<keyword evidence="8 12" id="KW-1133">Transmembrane helix</keyword>
<dbReference type="Gene3D" id="6.10.340.10">
    <property type="match status" value="1"/>
</dbReference>
<keyword evidence="4" id="KW-0597">Phosphoprotein</keyword>
<comment type="catalytic activity">
    <reaction evidence="1">
        <text>ATP + protein L-histidine = ADP + protein N-phospho-L-histidine.</text>
        <dbReference type="EC" id="2.7.13.3"/>
    </reaction>
</comment>
<dbReference type="SMART" id="SM00388">
    <property type="entry name" value="HisKA"/>
    <property type="match status" value="1"/>
</dbReference>
<evidence type="ECO:0000256" key="5">
    <source>
        <dbReference type="ARBA" id="ARBA00022679"/>
    </source>
</evidence>
<dbReference type="PANTHER" id="PTHR45436">
    <property type="entry name" value="SENSOR HISTIDINE KINASE YKOH"/>
    <property type="match status" value="1"/>
</dbReference>
<sequence>MASLMEEETRGEGDESPAMRPREPSSAPFARGPAAPPKQPPPQGFLSRLGHSVSRALLGFRSFLAGGRFSSLTRRIVAFNVAALFVLLSGILYLNQFREGLIDARRQSLLTQAEIIAGAVAQGATSSQGAQVIDPLALGTILAPPPEDLDSDLGLTVPIIPDNAAPILRRLVLPTRTRARLYDKEGLLILDSRQLSASGQVVAFELPPPEGSDEVGLLDSIADWALGMLPGRNLERFREAGSQNGTMYSEVVSALQGMADSRERVNDRGELIVSVAVPIQRYRAVLGVLMLSTRGGDIDRIVRAERFAILQVFLVALGVTILLSVVLAGTIAEPVRRLAQAAETVRRGKNARAQIPDFTSRRDEIGELSGALREMTNALYSRIDAIESFAADVAHEIKNPLTSLRSAIESFTITKDEKSKARLMEIIQEDVRRIDRLLSDISNASRLDAELSRTELEDVNIATLLETVCDLFNESGVVGSARVKLSIDPGAPGRDSMIVKGFDTRLGQVVRNLIDNALSFSPEGGTVYVSATRAPGRVIIRVEDEGPGIAPENVERIFDRFHTDRPDSFGEHSGLGLAISRQIVAAHGGTIRAGNRMKGGKVAGASFTVDLPAAA</sequence>
<evidence type="ECO:0000256" key="8">
    <source>
        <dbReference type="ARBA" id="ARBA00022989"/>
    </source>
</evidence>
<reference evidence="15 16" key="1">
    <citation type="journal article" date="2011" name="Stand. Genomic Sci.">
        <title>Complete genome sequence of Parvibaculum lavamentivorans type strain (DS-1(T)).</title>
        <authorList>
            <person name="Schleheck D."/>
            <person name="Weiss M."/>
            <person name="Pitluck S."/>
            <person name="Bruce D."/>
            <person name="Land M.L."/>
            <person name="Han S."/>
            <person name="Saunders E."/>
            <person name="Tapia R."/>
            <person name="Detter C."/>
            <person name="Brettin T."/>
            <person name="Han J."/>
            <person name="Woyke T."/>
            <person name="Goodwin L."/>
            <person name="Pennacchio L."/>
            <person name="Nolan M."/>
            <person name="Cook A.M."/>
            <person name="Kjelleberg S."/>
            <person name="Thomas T."/>
        </authorList>
    </citation>
    <scope>NUCLEOTIDE SEQUENCE [LARGE SCALE GENOMIC DNA]</scope>
    <source>
        <strain evidence="16">DS-1 / DSM 13023 / NCIMB 13966</strain>
    </source>
</reference>
<comment type="subcellular location">
    <subcellularLocation>
        <location evidence="2">Membrane</location>
    </subcellularLocation>
</comment>
<feature type="domain" description="Histidine kinase" evidence="13">
    <location>
        <begin position="392"/>
        <end position="615"/>
    </location>
</feature>
<gene>
    <name evidence="15" type="ordered locus">Plav_0112</name>
</gene>
<feature type="region of interest" description="Disordered" evidence="11">
    <location>
        <begin position="1"/>
        <end position="46"/>
    </location>
</feature>
<dbReference type="PROSITE" id="PS50109">
    <property type="entry name" value="HIS_KIN"/>
    <property type="match status" value="1"/>
</dbReference>
<dbReference type="Gene3D" id="3.30.565.10">
    <property type="entry name" value="Histidine kinase-like ATPase, C-terminal domain"/>
    <property type="match status" value="1"/>
</dbReference>
<dbReference type="Proteomes" id="UP000006377">
    <property type="component" value="Chromosome"/>
</dbReference>
<evidence type="ECO:0000259" key="13">
    <source>
        <dbReference type="PROSITE" id="PS50109"/>
    </source>
</evidence>
<evidence type="ECO:0000313" key="15">
    <source>
        <dbReference type="EMBL" id="ABS61735.1"/>
    </source>
</evidence>
<evidence type="ECO:0000256" key="12">
    <source>
        <dbReference type="SAM" id="Phobius"/>
    </source>
</evidence>
<feature type="domain" description="HAMP" evidence="14">
    <location>
        <begin position="329"/>
        <end position="384"/>
    </location>
</feature>
<evidence type="ECO:0000256" key="6">
    <source>
        <dbReference type="ARBA" id="ARBA00022692"/>
    </source>
</evidence>
<dbReference type="InterPro" id="IPR004358">
    <property type="entry name" value="Sig_transdc_His_kin-like_C"/>
</dbReference>
<dbReference type="SMART" id="SM00304">
    <property type="entry name" value="HAMP"/>
    <property type="match status" value="1"/>
</dbReference>
<dbReference type="InterPro" id="IPR003660">
    <property type="entry name" value="HAMP_dom"/>
</dbReference>
<accession>A7HPA2</accession>
<evidence type="ECO:0000256" key="3">
    <source>
        <dbReference type="ARBA" id="ARBA00012438"/>
    </source>
</evidence>
<dbReference type="InterPro" id="IPR036890">
    <property type="entry name" value="HATPase_C_sf"/>
</dbReference>
<dbReference type="STRING" id="402881.Plav_0112"/>
<dbReference type="PRINTS" id="PR00344">
    <property type="entry name" value="BCTRLSENSOR"/>
</dbReference>
<dbReference type="Pfam" id="PF00672">
    <property type="entry name" value="HAMP"/>
    <property type="match status" value="1"/>
</dbReference>
<evidence type="ECO:0000259" key="14">
    <source>
        <dbReference type="PROSITE" id="PS50885"/>
    </source>
</evidence>
<dbReference type="PANTHER" id="PTHR45436:SF5">
    <property type="entry name" value="SENSOR HISTIDINE KINASE TRCS"/>
    <property type="match status" value="1"/>
</dbReference>
<evidence type="ECO:0000256" key="2">
    <source>
        <dbReference type="ARBA" id="ARBA00004370"/>
    </source>
</evidence>
<keyword evidence="16" id="KW-1185">Reference proteome</keyword>
<feature type="transmembrane region" description="Helical" evidence="12">
    <location>
        <begin position="307"/>
        <end position="332"/>
    </location>
</feature>
<dbReference type="HOGENOM" id="CLU_000445_89_6_5"/>
<dbReference type="InterPro" id="IPR025908">
    <property type="entry name" value="Sensor_TM1"/>
</dbReference>
<proteinExistence type="predicted"/>
<dbReference type="EMBL" id="CP000774">
    <property type="protein sequence ID" value="ABS61735.1"/>
    <property type="molecule type" value="Genomic_DNA"/>
</dbReference>
<dbReference type="CDD" id="cd00082">
    <property type="entry name" value="HisKA"/>
    <property type="match status" value="1"/>
</dbReference>
<evidence type="ECO:0000256" key="1">
    <source>
        <dbReference type="ARBA" id="ARBA00000085"/>
    </source>
</evidence>
<dbReference type="InterPro" id="IPR005467">
    <property type="entry name" value="His_kinase_dom"/>
</dbReference>
<dbReference type="InterPro" id="IPR003594">
    <property type="entry name" value="HATPase_dom"/>
</dbReference>
<dbReference type="Pfam" id="PF02518">
    <property type="entry name" value="HATPase_c"/>
    <property type="match status" value="1"/>
</dbReference>
<dbReference type="AlphaFoldDB" id="A7HPA2"/>